<sequence>MLAEQLYGSSAPYPCGCIFMAHKLGLFEVENKLKKAACEMVKIAGKLDNSLKKRGERAIAPRIYDQKIIDSLEKLHLLRRLKEITKNDSSTD</sequence>
<proteinExistence type="predicted"/>
<dbReference type="AlphaFoldDB" id="A0A645F4Z5"/>
<dbReference type="EMBL" id="VSSQ01054548">
    <property type="protein sequence ID" value="MPN08499.1"/>
    <property type="molecule type" value="Genomic_DNA"/>
</dbReference>
<evidence type="ECO:0000313" key="1">
    <source>
        <dbReference type="EMBL" id="MPN08499.1"/>
    </source>
</evidence>
<gene>
    <name evidence="1" type="ORF">SDC9_155781</name>
</gene>
<organism evidence="1">
    <name type="scientific">bioreactor metagenome</name>
    <dbReference type="NCBI Taxonomy" id="1076179"/>
    <lineage>
        <taxon>unclassified sequences</taxon>
        <taxon>metagenomes</taxon>
        <taxon>ecological metagenomes</taxon>
    </lineage>
</organism>
<name>A0A645F4Z5_9ZZZZ</name>
<comment type="caution">
    <text evidence="1">The sequence shown here is derived from an EMBL/GenBank/DDBJ whole genome shotgun (WGS) entry which is preliminary data.</text>
</comment>
<accession>A0A645F4Z5</accession>
<protein>
    <submittedName>
        <fullName evidence="1">Uncharacterized protein</fullName>
    </submittedName>
</protein>
<reference evidence="1" key="1">
    <citation type="submission" date="2019-08" db="EMBL/GenBank/DDBJ databases">
        <authorList>
            <person name="Kucharzyk K."/>
            <person name="Murdoch R.W."/>
            <person name="Higgins S."/>
            <person name="Loffler F."/>
        </authorList>
    </citation>
    <scope>NUCLEOTIDE SEQUENCE</scope>
</reference>